<dbReference type="AlphaFoldDB" id="M5RCW1"/>
<evidence type="ECO:0000313" key="1">
    <source>
        <dbReference type="EMBL" id="EMI17225.1"/>
    </source>
</evidence>
<reference evidence="1 2" key="1">
    <citation type="journal article" date="2013" name="Mar. Genomics">
        <title>Expression of sulfatases in Rhodopirellula baltica and the diversity of sulfatases in the genus Rhodopirellula.</title>
        <authorList>
            <person name="Wegner C.E."/>
            <person name="Richter-Heitmann T."/>
            <person name="Klindworth A."/>
            <person name="Klockow C."/>
            <person name="Richter M."/>
            <person name="Achstetter T."/>
            <person name="Glockner F.O."/>
            <person name="Harder J."/>
        </authorList>
    </citation>
    <scope>NUCLEOTIDE SEQUENCE [LARGE SCALE GENOMIC DNA]</scope>
    <source>
        <strain evidence="1 2">SM1</strain>
    </source>
</reference>
<sequence>MSAASNLPVRHVMRDRRKQHLFHGIKASLNNAEMLSRERFFG</sequence>
<comment type="caution">
    <text evidence="1">The sequence shown here is derived from an EMBL/GenBank/DDBJ whole genome shotgun (WGS) entry which is preliminary data.</text>
</comment>
<evidence type="ECO:0000313" key="2">
    <source>
        <dbReference type="Proteomes" id="UP000011991"/>
    </source>
</evidence>
<organism evidence="1 2">
    <name type="scientific">Rhodopirellula maiorica SM1</name>
    <dbReference type="NCBI Taxonomy" id="1265738"/>
    <lineage>
        <taxon>Bacteria</taxon>
        <taxon>Pseudomonadati</taxon>
        <taxon>Planctomycetota</taxon>
        <taxon>Planctomycetia</taxon>
        <taxon>Pirellulales</taxon>
        <taxon>Pirellulaceae</taxon>
        <taxon>Novipirellula</taxon>
    </lineage>
</organism>
<keyword evidence="2" id="KW-1185">Reference proteome</keyword>
<proteinExistence type="predicted"/>
<name>M5RCW1_9BACT</name>
<gene>
    <name evidence="1" type="ORF">RMSM_05848</name>
</gene>
<dbReference type="Proteomes" id="UP000011991">
    <property type="component" value="Unassembled WGS sequence"/>
</dbReference>
<accession>M5RCW1</accession>
<protein>
    <submittedName>
        <fullName evidence="1">Uncharacterized protein</fullName>
    </submittedName>
</protein>
<dbReference type="EMBL" id="ANOG01000838">
    <property type="protein sequence ID" value="EMI17225.1"/>
    <property type="molecule type" value="Genomic_DNA"/>
</dbReference>
<dbReference type="PATRIC" id="fig|1265738.3.peg.5843"/>